<dbReference type="Pfam" id="PF25557">
    <property type="entry name" value="GAUT_1"/>
    <property type="match status" value="1"/>
</dbReference>
<dbReference type="PANTHER" id="PTHR32116:SF20">
    <property type="entry name" value="HEXOSYLTRANSFERASE GAUT11"/>
    <property type="match status" value="1"/>
</dbReference>
<dbReference type="GO" id="GO:0047262">
    <property type="term" value="F:polygalacturonate 4-alpha-galacturonosyltransferase activity"/>
    <property type="evidence" value="ECO:0007669"/>
    <property type="project" value="InterPro"/>
</dbReference>
<dbReference type="PANTHER" id="PTHR32116">
    <property type="entry name" value="GALACTURONOSYLTRANSFERASE 4-RELATED"/>
    <property type="match status" value="1"/>
</dbReference>
<dbReference type="InterPro" id="IPR029993">
    <property type="entry name" value="GAUT"/>
</dbReference>
<proteinExistence type="predicted"/>
<organism evidence="1 2">
    <name type="scientific">Tagetes erecta</name>
    <name type="common">African marigold</name>
    <dbReference type="NCBI Taxonomy" id="13708"/>
    <lineage>
        <taxon>Eukaryota</taxon>
        <taxon>Viridiplantae</taxon>
        <taxon>Streptophyta</taxon>
        <taxon>Embryophyta</taxon>
        <taxon>Tracheophyta</taxon>
        <taxon>Spermatophyta</taxon>
        <taxon>Magnoliopsida</taxon>
        <taxon>eudicotyledons</taxon>
        <taxon>Gunneridae</taxon>
        <taxon>Pentapetalae</taxon>
        <taxon>asterids</taxon>
        <taxon>campanulids</taxon>
        <taxon>Asterales</taxon>
        <taxon>Asteraceae</taxon>
        <taxon>Asteroideae</taxon>
        <taxon>Heliantheae alliance</taxon>
        <taxon>Tageteae</taxon>
        <taxon>Tagetes</taxon>
    </lineage>
</organism>
<evidence type="ECO:0000313" key="2">
    <source>
        <dbReference type="Proteomes" id="UP001229421"/>
    </source>
</evidence>
<name>A0AAD8L1F7_TARER</name>
<dbReference type="AlphaFoldDB" id="A0AAD8L1F7"/>
<dbReference type="EMBL" id="JAUHHV010000002">
    <property type="protein sequence ID" value="KAK1433670.1"/>
    <property type="molecule type" value="Genomic_DNA"/>
</dbReference>
<dbReference type="Proteomes" id="UP001229421">
    <property type="component" value="Unassembled WGS sequence"/>
</dbReference>
<sequence length="167" mass="18847">MKFEQLLQVTNGGKLQFTHTNVNVTKHTNSYARQLLDQMTLAKAYIVIAKEHNNHHLAWELGSKIRSCQFLLSKAAMRDNPMTQSEAEPLIKTLAFLIFKAQDAHYVIATTIMTMKSHIQSLDERANAATVESTFFGQLASESVPKNFHCVNVKLRDDANEISEIGR</sequence>
<comment type="caution">
    <text evidence="1">The sequence shown here is derived from an EMBL/GenBank/DDBJ whole genome shotgun (WGS) entry which is preliminary data.</text>
</comment>
<gene>
    <name evidence="1" type="ORF">QVD17_10584</name>
</gene>
<accession>A0AAD8L1F7</accession>
<keyword evidence="2" id="KW-1185">Reference proteome</keyword>
<protein>
    <submittedName>
        <fullName evidence="1">Uncharacterized protein</fullName>
    </submittedName>
</protein>
<evidence type="ECO:0000313" key="1">
    <source>
        <dbReference type="EMBL" id="KAK1433670.1"/>
    </source>
</evidence>
<reference evidence="1" key="1">
    <citation type="journal article" date="2023" name="bioRxiv">
        <title>Improved chromosome-level genome assembly for marigold (Tagetes erecta).</title>
        <authorList>
            <person name="Jiang F."/>
            <person name="Yuan L."/>
            <person name="Wang S."/>
            <person name="Wang H."/>
            <person name="Xu D."/>
            <person name="Wang A."/>
            <person name="Fan W."/>
        </authorList>
    </citation>
    <scope>NUCLEOTIDE SEQUENCE</scope>
    <source>
        <strain evidence="1">WSJ</strain>
        <tissue evidence="1">Leaf</tissue>
    </source>
</reference>